<sequence>MAVFSLSSDNYFIMASYTKDDPDCYVFQYFYDPNDFEITRREGRSNDWSTVVRVGPSKQAEFGALEVFGVTIKGNHWNDLAKDLKVEGVDGQVFRLYGVRVPEFTSADVCNKCDLFTGATLVDVRGIMLAAEEAKEVENGRMEVAMCKKELECTKELVRKSGEAESLLNKLVEEKEKEVERVKVESAVREKELELTKEAVKKGKETELLLNNLLAAERQQVAALKATLAAFIDGYE</sequence>
<gene>
    <name evidence="2" type="ORF">LITE_LOCUS13669</name>
</gene>
<accession>A0AAV0JFW5</accession>
<dbReference type="Proteomes" id="UP001154282">
    <property type="component" value="Unassembled WGS sequence"/>
</dbReference>
<reference evidence="2" key="1">
    <citation type="submission" date="2022-08" db="EMBL/GenBank/DDBJ databases">
        <authorList>
            <person name="Gutierrez-Valencia J."/>
        </authorList>
    </citation>
    <scope>NUCLEOTIDE SEQUENCE</scope>
</reference>
<dbReference type="EMBL" id="CAMGYJ010000004">
    <property type="protein sequence ID" value="CAI0407684.1"/>
    <property type="molecule type" value="Genomic_DNA"/>
</dbReference>
<organism evidence="2 3">
    <name type="scientific">Linum tenue</name>
    <dbReference type="NCBI Taxonomy" id="586396"/>
    <lineage>
        <taxon>Eukaryota</taxon>
        <taxon>Viridiplantae</taxon>
        <taxon>Streptophyta</taxon>
        <taxon>Embryophyta</taxon>
        <taxon>Tracheophyta</taxon>
        <taxon>Spermatophyta</taxon>
        <taxon>Magnoliopsida</taxon>
        <taxon>eudicotyledons</taxon>
        <taxon>Gunneridae</taxon>
        <taxon>Pentapetalae</taxon>
        <taxon>rosids</taxon>
        <taxon>fabids</taxon>
        <taxon>Malpighiales</taxon>
        <taxon>Linaceae</taxon>
        <taxon>Linum</taxon>
    </lineage>
</organism>
<keyword evidence="1" id="KW-0175">Coiled coil</keyword>
<protein>
    <submittedName>
        <fullName evidence="2">Uncharacterized protein</fullName>
    </submittedName>
</protein>
<evidence type="ECO:0000313" key="2">
    <source>
        <dbReference type="EMBL" id="CAI0407684.1"/>
    </source>
</evidence>
<proteinExistence type="predicted"/>
<name>A0AAV0JFW5_9ROSI</name>
<evidence type="ECO:0000313" key="3">
    <source>
        <dbReference type="Proteomes" id="UP001154282"/>
    </source>
</evidence>
<feature type="coiled-coil region" evidence="1">
    <location>
        <begin position="165"/>
        <end position="192"/>
    </location>
</feature>
<dbReference type="AlphaFoldDB" id="A0AAV0JFW5"/>
<evidence type="ECO:0000256" key="1">
    <source>
        <dbReference type="SAM" id="Coils"/>
    </source>
</evidence>
<comment type="caution">
    <text evidence="2">The sequence shown here is derived from an EMBL/GenBank/DDBJ whole genome shotgun (WGS) entry which is preliminary data.</text>
</comment>
<keyword evidence="3" id="KW-1185">Reference proteome</keyword>